<dbReference type="NCBIfam" id="TIGR03168">
    <property type="entry name" value="1-PFK"/>
    <property type="match status" value="1"/>
</dbReference>
<keyword evidence="10" id="KW-1185">Reference proteome</keyword>
<dbReference type="PROSITE" id="PS00583">
    <property type="entry name" value="PFKB_KINASES_1"/>
    <property type="match status" value="1"/>
</dbReference>
<reference evidence="9 10" key="1">
    <citation type="submission" date="2021-11" db="EMBL/GenBank/DDBJ databases">
        <title>Draft genome sequence of Actinomycetospora sp. SF1 isolated from the rhizosphere soil.</title>
        <authorList>
            <person name="Duangmal K."/>
            <person name="Chantavorakit T."/>
        </authorList>
    </citation>
    <scope>NUCLEOTIDE SEQUENCE [LARGE SCALE GENOMIC DNA]</scope>
    <source>
        <strain evidence="9 10">TBRC 5722</strain>
    </source>
</reference>
<accession>A0ABS8P2N6</accession>
<sequence>MSGMIVTVTPNPSLDRTVEIPELVPGAVLRATAHRVDPGGKGVNVSRVLARFGRPTLAIMPGGAGELATLLRRAGVQPVSTPADGTTRVNTALVEPGGVTTKVNEPGVALTAAQVDTLVDTVRVHAAPADWVVTAGSVPLGAPADLHGRIVTAARTAGARVAVDTSGDALRAAVAAGPDLVKPNVAELAELVGHPLPRLADVLGAARELVAGGIGTVLVSMGASGALVVDADDAWHTGSATAPPVRSTVGAGDSALAGYLIAMTEAGDVKPADALVHAVACGAAAVGLPGTAVPGPTDVDPTHVRPASAPDSTLDLTGEAA</sequence>
<gene>
    <name evidence="9" type="ORF">LQ327_03650</name>
</gene>
<dbReference type="InterPro" id="IPR029056">
    <property type="entry name" value="Ribokinase-like"/>
</dbReference>
<feature type="domain" description="Carbohydrate kinase PfkB" evidence="8">
    <location>
        <begin position="26"/>
        <end position="296"/>
    </location>
</feature>
<evidence type="ECO:0000259" key="8">
    <source>
        <dbReference type="Pfam" id="PF00294"/>
    </source>
</evidence>
<evidence type="ECO:0000256" key="7">
    <source>
        <dbReference type="SAM" id="MobiDB-lite"/>
    </source>
</evidence>
<dbReference type="EMBL" id="JAJNDB010000001">
    <property type="protein sequence ID" value="MCD2192488.1"/>
    <property type="molecule type" value="Genomic_DNA"/>
</dbReference>
<evidence type="ECO:0000256" key="6">
    <source>
        <dbReference type="PIRNR" id="PIRNR000535"/>
    </source>
</evidence>
<dbReference type="PANTHER" id="PTHR46566">
    <property type="entry name" value="1-PHOSPHOFRUCTOKINASE-RELATED"/>
    <property type="match status" value="1"/>
</dbReference>
<evidence type="ECO:0000313" key="9">
    <source>
        <dbReference type="EMBL" id="MCD2192488.1"/>
    </source>
</evidence>
<dbReference type="Pfam" id="PF00294">
    <property type="entry name" value="PfkB"/>
    <property type="match status" value="1"/>
</dbReference>
<evidence type="ECO:0000256" key="3">
    <source>
        <dbReference type="ARBA" id="ARBA00022741"/>
    </source>
</evidence>
<dbReference type="InterPro" id="IPR017583">
    <property type="entry name" value="Tagatose/fructose_Pkinase"/>
</dbReference>
<evidence type="ECO:0000313" key="10">
    <source>
        <dbReference type="Proteomes" id="UP001199469"/>
    </source>
</evidence>
<comment type="similarity">
    <text evidence="1">Belongs to the carbohydrate kinase PfkB family.</text>
</comment>
<dbReference type="CDD" id="cd01164">
    <property type="entry name" value="FruK_PfkB_like"/>
    <property type="match status" value="1"/>
</dbReference>
<feature type="region of interest" description="Disordered" evidence="7">
    <location>
        <begin position="294"/>
        <end position="321"/>
    </location>
</feature>
<dbReference type="InterPro" id="IPR002173">
    <property type="entry name" value="Carboh/pur_kinase_PfkB_CS"/>
</dbReference>
<evidence type="ECO:0000256" key="5">
    <source>
        <dbReference type="ARBA" id="ARBA00022840"/>
    </source>
</evidence>
<protein>
    <submittedName>
        <fullName evidence="9">1-phosphofructokinase family hexose kinase</fullName>
    </submittedName>
</protein>
<dbReference type="PROSITE" id="PS00584">
    <property type="entry name" value="PFKB_KINASES_2"/>
    <property type="match status" value="1"/>
</dbReference>
<dbReference type="Gene3D" id="3.40.1190.20">
    <property type="match status" value="1"/>
</dbReference>
<comment type="caution">
    <text evidence="9">The sequence shown here is derived from an EMBL/GenBank/DDBJ whole genome shotgun (WGS) entry which is preliminary data.</text>
</comment>
<keyword evidence="2 6" id="KW-0808">Transferase</keyword>
<evidence type="ECO:0000256" key="4">
    <source>
        <dbReference type="ARBA" id="ARBA00022777"/>
    </source>
</evidence>
<evidence type="ECO:0000256" key="2">
    <source>
        <dbReference type="ARBA" id="ARBA00022679"/>
    </source>
</evidence>
<evidence type="ECO:0000256" key="1">
    <source>
        <dbReference type="ARBA" id="ARBA00010688"/>
    </source>
</evidence>
<name>A0ABS8P2N6_9PSEU</name>
<keyword evidence="3" id="KW-0547">Nucleotide-binding</keyword>
<proteinExistence type="inferred from homology"/>
<dbReference type="SUPFAM" id="SSF53613">
    <property type="entry name" value="Ribokinase-like"/>
    <property type="match status" value="1"/>
</dbReference>
<keyword evidence="5" id="KW-0067">ATP-binding</keyword>
<keyword evidence="4" id="KW-0418">Kinase</keyword>
<dbReference type="Proteomes" id="UP001199469">
    <property type="component" value="Unassembled WGS sequence"/>
</dbReference>
<dbReference type="PIRSF" id="PIRSF000535">
    <property type="entry name" value="1PFK/6PFK/LacC"/>
    <property type="match status" value="1"/>
</dbReference>
<organism evidence="9 10">
    <name type="scientific">Actinomycetospora endophytica</name>
    <dbReference type="NCBI Taxonomy" id="2291215"/>
    <lineage>
        <taxon>Bacteria</taxon>
        <taxon>Bacillati</taxon>
        <taxon>Actinomycetota</taxon>
        <taxon>Actinomycetes</taxon>
        <taxon>Pseudonocardiales</taxon>
        <taxon>Pseudonocardiaceae</taxon>
        <taxon>Actinomycetospora</taxon>
    </lineage>
</organism>
<dbReference type="PANTHER" id="PTHR46566:SF5">
    <property type="entry name" value="1-PHOSPHOFRUCTOKINASE"/>
    <property type="match status" value="1"/>
</dbReference>
<dbReference type="InterPro" id="IPR011611">
    <property type="entry name" value="PfkB_dom"/>
</dbReference>